<comment type="caution">
    <text evidence="4">The sequence shown here is derived from an EMBL/GenBank/DDBJ whole genome shotgun (WGS) entry which is preliminary data.</text>
</comment>
<organism evidence="4 5">
    <name type="scientific">Parathielavia hyrcaniae</name>
    <dbReference type="NCBI Taxonomy" id="113614"/>
    <lineage>
        <taxon>Eukaryota</taxon>
        <taxon>Fungi</taxon>
        <taxon>Dikarya</taxon>
        <taxon>Ascomycota</taxon>
        <taxon>Pezizomycotina</taxon>
        <taxon>Sordariomycetes</taxon>
        <taxon>Sordariomycetidae</taxon>
        <taxon>Sordariales</taxon>
        <taxon>Chaetomiaceae</taxon>
        <taxon>Parathielavia</taxon>
    </lineage>
</organism>
<dbReference type="Pfam" id="PF08243">
    <property type="entry name" value="SPT2"/>
    <property type="match status" value="1"/>
</dbReference>
<evidence type="ECO:0000256" key="3">
    <source>
        <dbReference type="SAM" id="MobiDB-lite"/>
    </source>
</evidence>
<accession>A0AAN6Q435</accession>
<sequence>MPILDLLASITGETPTASPKPTPSPSVVVPKRKAEDEFRPVAAKVARTGPVPEKPLNLKPALRPSDRSLGYSSDSQSLRPQSRMDKKASSEKPSVPTSRAAGTGPTLGNGSKPLPARPLANRPSPTDSNPPKKRSFAEIMARAKANSEKRESLGKIQHKMVERSMTMKERKEVKSGASKKGRMEAGKVASGQTRAAGTPSRETTKAPGARNGLPPSAASTKKTPPIEEKKVKKAALATTGYTGTARPRPGASATAKPGAPGRPISDTRARERPTYGGPLSAPRGRYEEDDDEMDDFIVDDEDEEPSYGAPGYRYDSAEESDMEAGLTDIEDEEQRAERQARREDLEQEALEKRLKQEKEERRRRLLATGKSKAGGR</sequence>
<dbReference type="Proteomes" id="UP001305647">
    <property type="component" value="Unassembled WGS sequence"/>
</dbReference>
<comment type="similarity">
    <text evidence="1">Belongs to the SPT2 family.</text>
</comment>
<reference evidence="4" key="2">
    <citation type="submission" date="2023-05" db="EMBL/GenBank/DDBJ databases">
        <authorList>
            <consortium name="Lawrence Berkeley National Laboratory"/>
            <person name="Steindorff A."/>
            <person name="Hensen N."/>
            <person name="Bonometti L."/>
            <person name="Westerberg I."/>
            <person name="Brannstrom I.O."/>
            <person name="Guillou S."/>
            <person name="Cros-Aarteil S."/>
            <person name="Calhoun S."/>
            <person name="Haridas S."/>
            <person name="Kuo A."/>
            <person name="Mondo S."/>
            <person name="Pangilinan J."/>
            <person name="Riley R."/>
            <person name="Labutti K."/>
            <person name="Andreopoulos B."/>
            <person name="Lipzen A."/>
            <person name="Chen C."/>
            <person name="Yanf M."/>
            <person name="Daum C."/>
            <person name="Ng V."/>
            <person name="Clum A."/>
            <person name="Ohm R."/>
            <person name="Martin F."/>
            <person name="Silar P."/>
            <person name="Natvig D."/>
            <person name="Lalanne C."/>
            <person name="Gautier V."/>
            <person name="Ament-Velasquez S.L."/>
            <person name="Kruys A."/>
            <person name="Hutchinson M.I."/>
            <person name="Powell A.J."/>
            <person name="Barry K."/>
            <person name="Miller A.N."/>
            <person name="Grigoriev I.V."/>
            <person name="Debuchy R."/>
            <person name="Gladieux P."/>
            <person name="Thoren M.H."/>
            <person name="Johannesson H."/>
        </authorList>
    </citation>
    <scope>NUCLEOTIDE SEQUENCE</scope>
    <source>
        <strain evidence="4">CBS 757.83</strain>
    </source>
</reference>
<feature type="compositionally biased region" description="Low complexity" evidence="3">
    <location>
        <begin position="234"/>
        <end position="245"/>
    </location>
</feature>
<keyword evidence="2" id="KW-0175">Coiled coil</keyword>
<feature type="region of interest" description="Disordered" evidence="3">
    <location>
        <begin position="1"/>
        <end position="376"/>
    </location>
</feature>
<reference evidence="4" key="1">
    <citation type="journal article" date="2023" name="Mol. Phylogenet. Evol.">
        <title>Genome-scale phylogeny and comparative genomics of the fungal order Sordariales.</title>
        <authorList>
            <person name="Hensen N."/>
            <person name="Bonometti L."/>
            <person name="Westerberg I."/>
            <person name="Brannstrom I.O."/>
            <person name="Guillou S."/>
            <person name="Cros-Aarteil S."/>
            <person name="Calhoun S."/>
            <person name="Haridas S."/>
            <person name="Kuo A."/>
            <person name="Mondo S."/>
            <person name="Pangilinan J."/>
            <person name="Riley R."/>
            <person name="LaButti K."/>
            <person name="Andreopoulos B."/>
            <person name="Lipzen A."/>
            <person name="Chen C."/>
            <person name="Yan M."/>
            <person name="Daum C."/>
            <person name="Ng V."/>
            <person name="Clum A."/>
            <person name="Steindorff A."/>
            <person name="Ohm R.A."/>
            <person name="Martin F."/>
            <person name="Silar P."/>
            <person name="Natvig D.O."/>
            <person name="Lalanne C."/>
            <person name="Gautier V."/>
            <person name="Ament-Velasquez S.L."/>
            <person name="Kruys A."/>
            <person name="Hutchinson M.I."/>
            <person name="Powell A.J."/>
            <person name="Barry K."/>
            <person name="Miller A.N."/>
            <person name="Grigoriev I.V."/>
            <person name="Debuchy R."/>
            <person name="Gladieux P."/>
            <person name="Hiltunen Thoren M."/>
            <person name="Johannesson H."/>
        </authorList>
    </citation>
    <scope>NUCLEOTIDE SEQUENCE</scope>
    <source>
        <strain evidence="4">CBS 757.83</strain>
    </source>
</reference>
<evidence type="ECO:0000313" key="4">
    <source>
        <dbReference type="EMBL" id="KAK4103163.1"/>
    </source>
</evidence>
<feature type="compositionally biased region" description="Polar residues" evidence="3">
    <location>
        <begin position="70"/>
        <end position="80"/>
    </location>
</feature>
<gene>
    <name evidence="4" type="ORF">N658DRAFT_445626</name>
</gene>
<feature type="non-terminal residue" evidence="4">
    <location>
        <position position="376"/>
    </location>
</feature>
<evidence type="ECO:0000256" key="2">
    <source>
        <dbReference type="ARBA" id="ARBA00023054"/>
    </source>
</evidence>
<dbReference type="EMBL" id="MU863629">
    <property type="protein sequence ID" value="KAK4103163.1"/>
    <property type="molecule type" value="Genomic_DNA"/>
</dbReference>
<evidence type="ECO:0000313" key="5">
    <source>
        <dbReference type="Proteomes" id="UP001305647"/>
    </source>
</evidence>
<name>A0AAN6Q435_9PEZI</name>
<feature type="compositionally biased region" description="Basic and acidic residues" evidence="3">
    <location>
        <begin position="335"/>
        <end position="362"/>
    </location>
</feature>
<feature type="compositionally biased region" description="Acidic residues" evidence="3">
    <location>
        <begin position="287"/>
        <end position="305"/>
    </location>
</feature>
<evidence type="ECO:0000256" key="1">
    <source>
        <dbReference type="ARBA" id="ARBA00006461"/>
    </source>
</evidence>
<dbReference type="SMART" id="SM00784">
    <property type="entry name" value="SPT2"/>
    <property type="match status" value="1"/>
</dbReference>
<evidence type="ECO:0008006" key="6">
    <source>
        <dbReference type="Google" id="ProtNLM"/>
    </source>
</evidence>
<protein>
    <recommendedName>
        <fullName evidence="6">SPT2 chromatin protein</fullName>
    </recommendedName>
</protein>
<proteinExistence type="inferred from homology"/>
<dbReference type="AlphaFoldDB" id="A0AAN6Q435"/>
<feature type="compositionally biased region" description="Basic and acidic residues" evidence="3">
    <location>
        <begin position="145"/>
        <end position="174"/>
    </location>
</feature>
<dbReference type="InterPro" id="IPR013256">
    <property type="entry name" value="Chromatin_SPT2"/>
</dbReference>
<keyword evidence="5" id="KW-1185">Reference proteome</keyword>
<feature type="compositionally biased region" description="Acidic residues" evidence="3">
    <location>
        <begin position="317"/>
        <end position="334"/>
    </location>
</feature>